<dbReference type="InterPro" id="IPR012349">
    <property type="entry name" value="Split_barrel_FMN-bd"/>
</dbReference>
<gene>
    <name evidence="8" type="ORF">R1sor_025029</name>
</gene>
<name>A0ABD3G8R8_9MARC</name>
<proteinExistence type="inferred from homology"/>
<comment type="similarity">
    <text evidence="2">Belongs to the CREG family.</text>
</comment>
<dbReference type="Pfam" id="PF13883">
    <property type="entry name" value="CREG_beta-barrel"/>
    <property type="match status" value="1"/>
</dbReference>
<evidence type="ECO:0000256" key="6">
    <source>
        <dbReference type="SAM" id="SignalP"/>
    </source>
</evidence>
<dbReference type="GO" id="GO:0005576">
    <property type="term" value="C:extracellular region"/>
    <property type="evidence" value="ECO:0007669"/>
    <property type="project" value="UniProtKB-SubCell"/>
</dbReference>
<evidence type="ECO:0000313" key="9">
    <source>
        <dbReference type="Proteomes" id="UP001633002"/>
    </source>
</evidence>
<dbReference type="EMBL" id="JBJQOH010000008">
    <property type="protein sequence ID" value="KAL3675081.1"/>
    <property type="molecule type" value="Genomic_DNA"/>
</dbReference>
<accession>A0ABD3G8R8</accession>
<evidence type="ECO:0000256" key="2">
    <source>
        <dbReference type="ARBA" id="ARBA00009230"/>
    </source>
</evidence>
<keyword evidence="5" id="KW-0325">Glycoprotein</keyword>
<protein>
    <recommendedName>
        <fullName evidence="7">CREG-like beta-barrel domain-containing protein</fullName>
    </recommendedName>
</protein>
<reference evidence="8 9" key="1">
    <citation type="submission" date="2024-09" db="EMBL/GenBank/DDBJ databases">
        <title>Chromosome-scale assembly of Riccia sorocarpa.</title>
        <authorList>
            <person name="Paukszto L."/>
        </authorList>
    </citation>
    <scope>NUCLEOTIDE SEQUENCE [LARGE SCALE GENOMIC DNA]</scope>
    <source>
        <strain evidence="8">LP-2024</strain>
        <tissue evidence="8">Aerial parts of the thallus</tissue>
    </source>
</reference>
<evidence type="ECO:0000259" key="7">
    <source>
        <dbReference type="Pfam" id="PF13883"/>
    </source>
</evidence>
<comment type="caution">
    <text evidence="8">The sequence shown here is derived from an EMBL/GenBank/DDBJ whole genome shotgun (WGS) entry which is preliminary data.</text>
</comment>
<evidence type="ECO:0000313" key="8">
    <source>
        <dbReference type="EMBL" id="KAL3675081.1"/>
    </source>
</evidence>
<comment type="subcellular location">
    <subcellularLocation>
        <location evidence="1">Secreted</location>
    </subcellularLocation>
</comment>
<keyword evidence="9" id="KW-1185">Reference proteome</keyword>
<evidence type="ECO:0000256" key="5">
    <source>
        <dbReference type="ARBA" id="ARBA00023180"/>
    </source>
</evidence>
<evidence type="ECO:0000256" key="4">
    <source>
        <dbReference type="ARBA" id="ARBA00022729"/>
    </source>
</evidence>
<keyword evidence="3" id="KW-0964">Secreted</keyword>
<dbReference type="GO" id="GO:0005737">
    <property type="term" value="C:cytoplasm"/>
    <property type="evidence" value="ECO:0007669"/>
    <property type="project" value="UniProtKB-ARBA"/>
</dbReference>
<evidence type="ECO:0000256" key="3">
    <source>
        <dbReference type="ARBA" id="ARBA00022525"/>
    </source>
</evidence>
<organism evidence="8 9">
    <name type="scientific">Riccia sorocarpa</name>
    <dbReference type="NCBI Taxonomy" id="122646"/>
    <lineage>
        <taxon>Eukaryota</taxon>
        <taxon>Viridiplantae</taxon>
        <taxon>Streptophyta</taxon>
        <taxon>Embryophyta</taxon>
        <taxon>Marchantiophyta</taxon>
        <taxon>Marchantiopsida</taxon>
        <taxon>Marchantiidae</taxon>
        <taxon>Marchantiales</taxon>
        <taxon>Ricciaceae</taxon>
        <taxon>Riccia</taxon>
    </lineage>
</organism>
<dbReference type="Gene3D" id="2.30.110.10">
    <property type="entry name" value="Electron Transport, Fmn-binding Protein, Chain A"/>
    <property type="match status" value="1"/>
</dbReference>
<sequence length="204" mass="22507">MKFVLLFVLLVPLLVVSAHNAQETGFQRPDPNNARAMARWLVASNSWGVISTISLHLGGAPWGNIASFSDGPEGNATGTPYFYLSRMDPTPLDIEADPRCSLCLSEAPIGTCGTKDAENPTCARLTLSGKMVELSKEGDEGRYALEALYSKHPEMKAWPKDHDWRIYKLQIDNIFLVDYFGGAKRITVEEYYSTVKAVTLSTAM</sequence>
<dbReference type="PANTHER" id="PTHR13343">
    <property type="entry name" value="CREG1 PROTEIN"/>
    <property type="match status" value="1"/>
</dbReference>
<dbReference type="InterPro" id="IPR055343">
    <property type="entry name" value="CREG_beta-barrel"/>
</dbReference>
<dbReference type="AlphaFoldDB" id="A0ABD3G8R8"/>
<feature type="signal peptide" evidence="6">
    <location>
        <begin position="1"/>
        <end position="18"/>
    </location>
</feature>
<feature type="chain" id="PRO_5044771802" description="CREG-like beta-barrel domain-containing protein" evidence="6">
    <location>
        <begin position="19"/>
        <end position="204"/>
    </location>
</feature>
<dbReference type="GO" id="GO:0012505">
    <property type="term" value="C:endomembrane system"/>
    <property type="evidence" value="ECO:0007669"/>
    <property type="project" value="UniProtKB-ARBA"/>
</dbReference>
<keyword evidence="4 6" id="KW-0732">Signal</keyword>
<dbReference type="PANTHER" id="PTHR13343:SF17">
    <property type="entry name" value="CELLULAR REPRESSOR OF E1A-STIMULATED GENES, ISOFORM A"/>
    <property type="match status" value="1"/>
</dbReference>
<feature type="domain" description="CREG-like beta-barrel" evidence="7">
    <location>
        <begin position="29"/>
        <end position="193"/>
    </location>
</feature>
<dbReference type="SUPFAM" id="SSF50475">
    <property type="entry name" value="FMN-binding split barrel"/>
    <property type="match status" value="1"/>
</dbReference>
<dbReference type="FunFam" id="2.30.110.10:FF:000004">
    <property type="entry name" value="Cellular repressor of E1A-stimulated genes 1"/>
    <property type="match status" value="1"/>
</dbReference>
<dbReference type="Proteomes" id="UP001633002">
    <property type="component" value="Unassembled WGS sequence"/>
</dbReference>
<evidence type="ECO:0000256" key="1">
    <source>
        <dbReference type="ARBA" id="ARBA00004613"/>
    </source>
</evidence>